<comment type="caution">
    <text evidence="1">The sequence shown here is derived from an EMBL/GenBank/DDBJ whole genome shotgun (WGS) entry which is preliminary data.</text>
</comment>
<sequence>MLREIMIMKPSGIIFYSQEFFKPFPNSAMIGNLVVAMLGRFDQALKKITPFYLEFRTIALSVCLMEKSLAVLVFHEPSDFPEQSQMDMVKKNVNARLGEIFLGIRKDLLIDLAWSPGIGRAFILKRQGPMTSLATSAPNDALDIEADYEQLLRTAMEIMSLSHKDETVGEITLETSGQQRLIILNVTASLILVAVVRKYT</sequence>
<dbReference type="OrthoDB" id="10261052at2759"/>
<evidence type="ECO:0000313" key="1">
    <source>
        <dbReference type="EMBL" id="KAA6378747.1"/>
    </source>
</evidence>
<dbReference type="Proteomes" id="UP000324800">
    <property type="component" value="Unassembled WGS sequence"/>
</dbReference>
<gene>
    <name evidence="1" type="ORF">EZS28_025728</name>
</gene>
<dbReference type="EMBL" id="SNRW01008947">
    <property type="protein sequence ID" value="KAA6378747.1"/>
    <property type="molecule type" value="Genomic_DNA"/>
</dbReference>
<protein>
    <submittedName>
        <fullName evidence="1">Uncharacterized protein</fullName>
    </submittedName>
</protein>
<proteinExistence type="predicted"/>
<accession>A0A5J4V8D9</accession>
<organism evidence="1 2">
    <name type="scientific">Streblomastix strix</name>
    <dbReference type="NCBI Taxonomy" id="222440"/>
    <lineage>
        <taxon>Eukaryota</taxon>
        <taxon>Metamonada</taxon>
        <taxon>Preaxostyla</taxon>
        <taxon>Oxymonadida</taxon>
        <taxon>Streblomastigidae</taxon>
        <taxon>Streblomastix</taxon>
    </lineage>
</organism>
<evidence type="ECO:0000313" key="2">
    <source>
        <dbReference type="Proteomes" id="UP000324800"/>
    </source>
</evidence>
<reference evidence="1 2" key="1">
    <citation type="submission" date="2019-03" db="EMBL/GenBank/DDBJ databases">
        <title>Single cell metagenomics reveals metabolic interactions within the superorganism composed of flagellate Streblomastix strix and complex community of Bacteroidetes bacteria on its surface.</title>
        <authorList>
            <person name="Treitli S.C."/>
            <person name="Kolisko M."/>
            <person name="Husnik F."/>
            <person name="Keeling P."/>
            <person name="Hampl V."/>
        </authorList>
    </citation>
    <scope>NUCLEOTIDE SEQUENCE [LARGE SCALE GENOMIC DNA]</scope>
    <source>
        <strain evidence="1">ST1C</strain>
    </source>
</reference>
<name>A0A5J4V8D9_9EUKA</name>
<dbReference type="AlphaFoldDB" id="A0A5J4V8D9"/>